<reference evidence="6 7" key="1">
    <citation type="submission" date="2014-01" db="EMBL/GenBank/DDBJ databases">
        <title>Roseivivax isoporae LMG 25204 Genome Sequencing.</title>
        <authorList>
            <person name="Lai Q."/>
            <person name="Li G."/>
            <person name="Shao Z."/>
        </authorList>
    </citation>
    <scope>NUCLEOTIDE SEQUENCE [LARGE SCALE GENOMIC DNA]</scope>
    <source>
        <strain evidence="6 7">LMG 25204</strain>
    </source>
</reference>
<feature type="domain" description="OmpR/PhoB-type" evidence="5">
    <location>
        <begin position="124"/>
        <end position="219"/>
    </location>
</feature>
<dbReference type="GO" id="GO:0000156">
    <property type="term" value="F:phosphorelay response regulator activity"/>
    <property type="evidence" value="ECO:0007669"/>
    <property type="project" value="TreeGrafter"/>
</dbReference>
<dbReference type="InterPro" id="IPR011006">
    <property type="entry name" value="CheY-like_superfamily"/>
</dbReference>
<evidence type="ECO:0000256" key="3">
    <source>
        <dbReference type="PROSITE-ProRule" id="PRU01091"/>
    </source>
</evidence>
<dbReference type="CDD" id="cd00383">
    <property type="entry name" value="trans_reg_C"/>
    <property type="match status" value="1"/>
</dbReference>
<keyword evidence="1 3" id="KW-0238">DNA-binding</keyword>
<dbReference type="PROSITE" id="PS51755">
    <property type="entry name" value="OMPR_PHOB"/>
    <property type="match status" value="1"/>
</dbReference>
<dbReference type="GO" id="GO:0006355">
    <property type="term" value="P:regulation of DNA-templated transcription"/>
    <property type="evidence" value="ECO:0007669"/>
    <property type="project" value="InterPro"/>
</dbReference>
<evidence type="ECO:0000259" key="5">
    <source>
        <dbReference type="PROSITE" id="PS51755"/>
    </source>
</evidence>
<evidence type="ECO:0000256" key="1">
    <source>
        <dbReference type="ARBA" id="ARBA00023125"/>
    </source>
</evidence>
<dbReference type="InterPro" id="IPR039420">
    <property type="entry name" value="WalR-like"/>
</dbReference>
<dbReference type="InterPro" id="IPR036388">
    <property type="entry name" value="WH-like_DNA-bd_sf"/>
</dbReference>
<dbReference type="Gene3D" id="1.10.10.10">
    <property type="entry name" value="Winged helix-like DNA-binding domain superfamily/Winged helix DNA-binding domain"/>
    <property type="match status" value="1"/>
</dbReference>
<dbReference type="Proteomes" id="UP000023430">
    <property type="component" value="Unassembled WGS sequence"/>
</dbReference>
<dbReference type="AlphaFoldDB" id="X7FBQ8"/>
<dbReference type="eggNOG" id="COG0745">
    <property type="taxonomic scope" value="Bacteria"/>
</dbReference>
<organism evidence="6 7">
    <name type="scientific">Roseivivax isoporae LMG 25204</name>
    <dbReference type="NCBI Taxonomy" id="1449351"/>
    <lineage>
        <taxon>Bacteria</taxon>
        <taxon>Pseudomonadati</taxon>
        <taxon>Pseudomonadota</taxon>
        <taxon>Alphaproteobacteria</taxon>
        <taxon>Rhodobacterales</taxon>
        <taxon>Roseobacteraceae</taxon>
        <taxon>Roseivivax</taxon>
    </lineage>
</organism>
<evidence type="ECO:0000313" key="7">
    <source>
        <dbReference type="Proteomes" id="UP000023430"/>
    </source>
</evidence>
<dbReference type="Pfam" id="PF00486">
    <property type="entry name" value="Trans_reg_C"/>
    <property type="match status" value="1"/>
</dbReference>
<dbReference type="InterPro" id="IPR001789">
    <property type="entry name" value="Sig_transdc_resp-reg_receiver"/>
</dbReference>
<gene>
    <name evidence="6" type="ORF">RISW2_16075</name>
</gene>
<dbReference type="SUPFAM" id="SSF52172">
    <property type="entry name" value="CheY-like"/>
    <property type="match status" value="1"/>
</dbReference>
<dbReference type="PANTHER" id="PTHR48111">
    <property type="entry name" value="REGULATOR OF RPOS"/>
    <property type="match status" value="1"/>
</dbReference>
<dbReference type="Gene3D" id="6.10.250.690">
    <property type="match status" value="1"/>
</dbReference>
<comment type="caution">
    <text evidence="6">The sequence shown here is derived from an EMBL/GenBank/DDBJ whole genome shotgun (WGS) entry which is preliminary data.</text>
</comment>
<dbReference type="InterPro" id="IPR016032">
    <property type="entry name" value="Sig_transdc_resp-reg_C-effctor"/>
</dbReference>
<feature type="domain" description="Response regulatory" evidence="4">
    <location>
        <begin position="2"/>
        <end position="116"/>
    </location>
</feature>
<keyword evidence="7" id="KW-1185">Reference proteome</keyword>
<dbReference type="EMBL" id="JAME01000004">
    <property type="protein sequence ID" value="ETX30352.1"/>
    <property type="molecule type" value="Genomic_DNA"/>
</dbReference>
<dbReference type="Pfam" id="PF00072">
    <property type="entry name" value="Response_reg"/>
    <property type="match status" value="1"/>
</dbReference>
<feature type="modified residue" description="4-aspartylphosphate" evidence="2">
    <location>
        <position position="51"/>
    </location>
</feature>
<evidence type="ECO:0000313" key="6">
    <source>
        <dbReference type="EMBL" id="ETX30352.1"/>
    </source>
</evidence>
<protein>
    <submittedName>
        <fullName evidence="6">Transcriptional regulator</fullName>
    </submittedName>
</protein>
<dbReference type="GO" id="GO:0032993">
    <property type="term" value="C:protein-DNA complex"/>
    <property type="evidence" value="ECO:0007669"/>
    <property type="project" value="TreeGrafter"/>
</dbReference>
<evidence type="ECO:0000256" key="2">
    <source>
        <dbReference type="PROSITE-ProRule" id="PRU00169"/>
    </source>
</evidence>
<dbReference type="InterPro" id="IPR001867">
    <property type="entry name" value="OmpR/PhoB-type_DNA-bd"/>
</dbReference>
<dbReference type="GO" id="GO:0000976">
    <property type="term" value="F:transcription cis-regulatory region binding"/>
    <property type="evidence" value="ECO:0007669"/>
    <property type="project" value="TreeGrafter"/>
</dbReference>
<proteinExistence type="predicted"/>
<name>X7FBQ8_9RHOB</name>
<dbReference type="SMART" id="SM00862">
    <property type="entry name" value="Trans_reg_C"/>
    <property type="match status" value="1"/>
</dbReference>
<dbReference type="OrthoDB" id="9802426at2"/>
<dbReference type="PANTHER" id="PTHR48111:SF36">
    <property type="entry name" value="TRANSCRIPTIONAL REGULATORY PROTEIN CUTR"/>
    <property type="match status" value="1"/>
</dbReference>
<dbReference type="RefSeq" id="WP_043766815.1">
    <property type="nucleotide sequence ID" value="NZ_JAME01000004.1"/>
</dbReference>
<dbReference type="Gene3D" id="3.40.50.2300">
    <property type="match status" value="1"/>
</dbReference>
<dbReference type="PROSITE" id="PS50110">
    <property type="entry name" value="RESPONSE_REGULATORY"/>
    <property type="match status" value="1"/>
</dbReference>
<evidence type="ECO:0000259" key="4">
    <source>
        <dbReference type="PROSITE" id="PS50110"/>
    </source>
</evidence>
<accession>X7FBQ8</accession>
<dbReference type="SMART" id="SM00448">
    <property type="entry name" value="REC"/>
    <property type="match status" value="1"/>
</dbReference>
<sequence>MRVVIAEDNRDLSDAIARVLRQAGHAVDQVFDGIEADEHLAGAGADLLILDMNLPRLSGLEILASLRRRGHLDPVLILTARSGLSDRVAGLDAGADDYMVKPFPMEELLARIRALSRRRSQIAPTVERLGALELDRGSGTLSRDGTVIDLAPRERALFELLFDRVGSVVTKAQIVDTLYGHGAEVEANAVELVVSRLRRKLGDAGAIRTLRGLGYLLERPA</sequence>
<dbReference type="STRING" id="1449351.RISW2_16075"/>
<dbReference type="GO" id="GO:0005829">
    <property type="term" value="C:cytosol"/>
    <property type="evidence" value="ECO:0007669"/>
    <property type="project" value="TreeGrafter"/>
</dbReference>
<dbReference type="SUPFAM" id="SSF46894">
    <property type="entry name" value="C-terminal effector domain of the bipartite response regulators"/>
    <property type="match status" value="1"/>
</dbReference>
<keyword evidence="2" id="KW-0597">Phosphoprotein</keyword>
<feature type="DNA-binding region" description="OmpR/PhoB-type" evidence="3">
    <location>
        <begin position="124"/>
        <end position="219"/>
    </location>
</feature>